<keyword evidence="2" id="KW-1185">Reference proteome</keyword>
<dbReference type="Proteomes" id="UP001186974">
    <property type="component" value="Unassembled WGS sequence"/>
</dbReference>
<comment type="caution">
    <text evidence="1">The sequence shown here is derived from an EMBL/GenBank/DDBJ whole genome shotgun (WGS) entry which is preliminary data.</text>
</comment>
<name>A0ACC3DXF3_9PEZI</name>
<proteinExistence type="predicted"/>
<dbReference type="EMBL" id="JAWDJW010000144">
    <property type="protein sequence ID" value="KAK3081506.1"/>
    <property type="molecule type" value="Genomic_DNA"/>
</dbReference>
<sequence>MDDNKNAHRLDLETRKITEILGVAPIDAFPQDRKPEHLSQHVLRKLRKLAKQVRSVRTVKAALTTAIDTRQENSSAADFQSRANITLADVDVAIQITKPANLAANAPAETKKRKRDRDVSPAPPAAKRSKAKKTIVLDSADEEDAPEHANEAVTKRTRPTRSRRGGEEAEEPDVMEKKKRGVYSKEQLLQLCDLSGVTLPIDVPHLSDKRTYSTIDTPEELQTYVDLFKARQKPEKAPGKATTRPKREVIAEHPSATDDAFGLTSNANNLVTSITAGAIAESPVLAPAPIPLKPQAHIIKLLLPKMREHLQIEVFALQSAMTAIIDPLNPDHTTNEDHGKITMMHHHLLRGFDEVQDRYEAECRSMGYLEEKKDKVQPDVGKIVEAAMREKKRWMERVPHSNWLSQEELARVKAERAEELAKSGPRREW</sequence>
<organism evidence="1 2">
    <name type="scientific">Coniosporium uncinatum</name>
    <dbReference type="NCBI Taxonomy" id="93489"/>
    <lineage>
        <taxon>Eukaryota</taxon>
        <taxon>Fungi</taxon>
        <taxon>Dikarya</taxon>
        <taxon>Ascomycota</taxon>
        <taxon>Pezizomycotina</taxon>
        <taxon>Dothideomycetes</taxon>
        <taxon>Dothideomycetes incertae sedis</taxon>
        <taxon>Coniosporium</taxon>
    </lineage>
</organism>
<evidence type="ECO:0000313" key="1">
    <source>
        <dbReference type="EMBL" id="KAK3081506.1"/>
    </source>
</evidence>
<reference evidence="1" key="1">
    <citation type="submission" date="2024-09" db="EMBL/GenBank/DDBJ databases">
        <title>Black Yeasts Isolated from many extreme environments.</title>
        <authorList>
            <person name="Coleine C."/>
            <person name="Stajich J.E."/>
            <person name="Selbmann L."/>
        </authorList>
    </citation>
    <scope>NUCLEOTIDE SEQUENCE</scope>
    <source>
        <strain evidence="1">CCFEE 5737</strain>
    </source>
</reference>
<accession>A0ACC3DXF3</accession>
<protein>
    <submittedName>
        <fullName evidence="1">Uncharacterized protein</fullName>
    </submittedName>
</protein>
<evidence type="ECO:0000313" key="2">
    <source>
        <dbReference type="Proteomes" id="UP001186974"/>
    </source>
</evidence>
<gene>
    <name evidence="1" type="ORF">LTS18_005960</name>
</gene>